<keyword evidence="10" id="KW-0969">Cilium</keyword>
<dbReference type="Proteomes" id="UP000023430">
    <property type="component" value="Unassembled WGS sequence"/>
</dbReference>
<evidence type="ECO:0000256" key="2">
    <source>
        <dbReference type="ARBA" id="ARBA00004613"/>
    </source>
</evidence>
<dbReference type="EMBL" id="JAME01000008">
    <property type="protein sequence ID" value="ETX29680.1"/>
    <property type="molecule type" value="Genomic_DNA"/>
</dbReference>
<dbReference type="AlphaFoldDB" id="X7FA49"/>
<dbReference type="GO" id="GO:0044780">
    <property type="term" value="P:bacterial-type flagellum assembly"/>
    <property type="evidence" value="ECO:0007669"/>
    <property type="project" value="InterPro"/>
</dbReference>
<evidence type="ECO:0000256" key="1">
    <source>
        <dbReference type="ARBA" id="ARBA00004365"/>
    </source>
</evidence>
<evidence type="ECO:0000313" key="10">
    <source>
        <dbReference type="EMBL" id="ETX29680.1"/>
    </source>
</evidence>
<keyword evidence="10" id="KW-0282">Flagellum</keyword>
<accession>X7FA49</accession>
<feature type="domain" description="Flagellar basal-body/hook protein C-terminal" evidence="8">
    <location>
        <begin position="446"/>
        <end position="482"/>
    </location>
</feature>
<evidence type="ECO:0000256" key="5">
    <source>
        <dbReference type="ARBA" id="ARBA00022525"/>
    </source>
</evidence>
<dbReference type="SUPFAM" id="SSF64518">
    <property type="entry name" value="Phase 1 flagellin"/>
    <property type="match status" value="1"/>
</dbReference>
<sequence>MGLSAALSNALSGLTASARSAALVSSNIANATTEGYGRRELSLAANGDATWGGVSVTGVVRHGDPVLLADRWLSDSGAGYARTMQAYADRLDFLSGSADDGMGTLGDRLAAFENALTVAAGNPASAQRLADVAQTAVDMADALNTLSAGIQEARSRADAAIAADVGLLNTNLGRVADLNDRIVYATRRGGDVSGLLDQRQAAIDGLSALLPVRLAPRGDGAVALYTGGGALLLDGNALEIGFSPTPYVAPHQTLAGGTLSGLTIAGNPVSTDPGGPLGRGSLAAQFRIRDVEAVAMQDTLDAVALDLAQRFGPGGPDTTLGAADPGLFTDAGAAVAATPPAGLAGRIAINPLVAPGSTEQWRLRDGLAAAAPGPVGDAGLLQDMGAALRAVRVPSGVALGTGAKSLVAHVADLSSAVSGFRVRADGDLGFAEAQNMALRELELAGGVDTDAEVQKLLQLEQSYAANARVLTAVDEMLERLLAI</sequence>
<evidence type="ECO:0000256" key="4">
    <source>
        <dbReference type="ARBA" id="ARBA00016244"/>
    </source>
</evidence>
<evidence type="ECO:0000256" key="7">
    <source>
        <dbReference type="SAM" id="SignalP"/>
    </source>
</evidence>
<comment type="similarity">
    <text evidence="3">Belongs to the flagella basal body rod proteins family.</text>
</comment>
<proteinExistence type="inferred from homology"/>
<keyword evidence="5" id="KW-0964">Secreted</keyword>
<evidence type="ECO:0000259" key="9">
    <source>
        <dbReference type="Pfam" id="PF22638"/>
    </source>
</evidence>
<keyword evidence="7" id="KW-0732">Signal</keyword>
<comment type="caution">
    <text evidence="10">The sequence shown here is derived from an EMBL/GenBank/DDBJ whole genome shotgun (WGS) entry which is preliminary data.</text>
</comment>
<dbReference type="PATRIC" id="fig|1449351.3.peg.1464"/>
<dbReference type="PANTHER" id="PTHR30033">
    <property type="entry name" value="FLAGELLAR HOOK-ASSOCIATED PROTEIN 1"/>
    <property type="match status" value="1"/>
</dbReference>
<reference evidence="10 11" key="1">
    <citation type="submission" date="2014-01" db="EMBL/GenBank/DDBJ databases">
        <title>Roseivivax isoporae LMG 25204 Genome Sequencing.</title>
        <authorList>
            <person name="Lai Q."/>
            <person name="Li G."/>
            <person name="Shao Z."/>
        </authorList>
    </citation>
    <scope>NUCLEOTIDE SEQUENCE [LARGE SCALE GENOMIC DNA]</scope>
    <source>
        <strain evidence="10 11">LMG 25204</strain>
    </source>
</reference>
<dbReference type="InterPro" id="IPR002371">
    <property type="entry name" value="FlgK"/>
</dbReference>
<keyword evidence="11" id="KW-1185">Reference proteome</keyword>
<feature type="chain" id="PRO_5004978048" description="Flagellar hook-associated protein 1" evidence="7">
    <location>
        <begin position="22"/>
        <end position="483"/>
    </location>
</feature>
<dbReference type="Pfam" id="PF06429">
    <property type="entry name" value="Flg_bbr_C"/>
    <property type="match status" value="1"/>
</dbReference>
<keyword evidence="10" id="KW-0966">Cell projection</keyword>
<dbReference type="STRING" id="1449351.RISW2_22615"/>
<evidence type="ECO:0000256" key="3">
    <source>
        <dbReference type="ARBA" id="ARBA00009677"/>
    </source>
</evidence>
<keyword evidence="6" id="KW-0975">Bacterial flagellum</keyword>
<dbReference type="eggNOG" id="COG1256">
    <property type="taxonomic scope" value="Bacteria"/>
</dbReference>
<dbReference type="PANTHER" id="PTHR30033:SF1">
    <property type="entry name" value="FLAGELLAR HOOK-ASSOCIATED PROTEIN 1"/>
    <property type="match status" value="1"/>
</dbReference>
<organism evidence="10 11">
    <name type="scientific">Roseivivax isoporae LMG 25204</name>
    <dbReference type="NCBI Taxonomy" id="1449351"/>
    <lineage>
        <taxon>Bacteria</taxon>
        <taxon>Pseudomonadati</taxon>
        <taxon>Pseudomonadota</taxon>
        <taxon>Alphaproteobacteria</taxon>
        <taxon>Rhodobacterales</taxon>
        <taxon>Roseobacteraceae</taxon>
        <taxon>Roseivivax</taxon>
    </lineage>
</organism>
<dbReference type="InterPro" id="IPR010930">
    <property type="entry name" value="Flg_bb/hook_C_dom"/>
</dbReference>
<dbReference type="Pfam" id="PF22638">
    <property type="entry name" value="FlgK_D1"/>
    <property type="match status" value="1"/>
</dbReference>
<gene>
    <name evidence="10" type="ORF">RISW2_22615</name>
</gene>
<feature type="signal peptide" evidence="7">
    <location>
        <begin position="1"/>
        <end position="21"/>
    </location>
</feature>
<dbReference type="GO" id="GO:0005198">
    <property type="term" value="F:structural molecule activity"/>
    <property type="evidence" value="ECO:0007669"/>
    <property type="project" value="InterPro"/>
</dbReference>
<dbReference type="RefSeq" id="WP_043768489.1">
    <property type="nucleotide sequence ID" value="NZ_JAME01000008.1"/>
</dbReference>
<feature type="domain" description="Flagellar hook-associated protein FlgK helical" evidence="9">
    <location>
        <begin position="103"/>
        <end position="311"/>
    </location>
</feature>
<comment type="subcellular location">
    <subcellularLocation>
        <location evidence="1">Bacterial flagellum</location>
    </subcellularLocation>
    <subcellularLocation>
        <location evidence="2">Secreted</location>
    </subcellularLocation>
</comment>
<dbReference type="GO" id="GO:0009424">
    <property type="term" value="C:bacterial-type flagellum hook"/>
    <property type="evidence" value="ECO:0007669"/>
    <property type="project" value="InterPro"/>
</dbReference>
<name>X7FA49_9RHOB</name>
<evidence type="ECO:0000313" key="11">
    <source>
        <dbReference type="Proteomes" id="UP000023430"/>
    </source>
</evidence>
<evidence type="ECO:0000256" key="6">
    <source>
        <dbReference type="ARBA" id="ARBA00023143"/>
    </source>
</evidence>
<evidence type="ECO:0000259" key="8">
    <source>
        <dbReference type="Pfam" id="PF06429"/>
    </source>
</evidence>
<dbReference type="InterPro" id="IPR053927">
    <property type="entry name" value="FlgK_helical"/>
</dbReference>
<dbReference type="GO" id="GO:0005576">
    <property type="term" value="C:extracellular region"/>
    <property type="evidence" value="ECO:0007669"/>
    <property type="project" value="UniProtKB-SubCell"/>
</dbReference>
<dbReference type="OrthoDB" id="7181295at2"/>
<protein>
    <recommendedName>
        <fullName evidence="4">Flagellar hook-associated protein 1</fullName>
    </recommendedName>
</protein>